<dbReference type="EMBL" id="MCFL01000009">
    <property type="protein sequence ID" value="ORZ38249.1"/>
    <property type="molecule type" value="Genomic_DNA"/>
</dbReference>
<dbReference type="AlphaFoldDB" id="A0A1Y2HUS3"/>
<evidence type="ECO:0000313" key="3">
    <source>
        <dbReference type="Proteomes" id="UP000193411"/>
    </source>
</evidence>
<evidence type="ECO:0000256" key="1">
    <source>
        <dbReference type="SAM" id="MobiDB-lite"/>
    </source>
</evidence>
<feature type="compositionally biased region" description="Low complexity" evidence="1">
    <location>
        <begin position="76"/>
        <end position="85"/>
    </location>
</feature>
<dbReference type="Proteomes" id="UP000193411">
    <property type="component" value="Unassembled WGS sequence"/>
</dbReference>
<evidence type="ECO:0000313" key="2">
    <source>
        <dbReference type="EMBL" id="ORZ38249.1"/>
    </source>
</evidence>
<proteinExistence type="predicted"/>
<gene>
    <name evidence="2" type="ORF">BCR44DRAFT_308921</name>
</gene>
<feature type="compositionally biased region" description="Polar residues" evidence="1">
    <location>
        <begin position="157"/>
        <end position="170"/>
    </location>
</feature>
<feature type="region of interest" description="Disordered" evidence="1">
    <location>
        <begin position="148"/>
        <end position="170"/>
    </location>
</feature>
<feature type="region of interest" description="Disordered" evidence="1">
    <location>
        <begin position="76"/>
        <end position="127"/>
    </location>
</feature>
<name>A0A1Y2HUS3_9FUNG</name>
<comment type="caution">
    <text evidence="2">The sequence shown here is derived from an EMBL/GenBank/DDBJ whole genome shotgun (WGS) entry which is preliminary data.</text>
</comment>
<sequence length="170" mass="18625">MERSWFCFYQANCPCAFFPTLLAWMCLSHQFAISFSQLERARKQSMRRCCMSSWTQVLRAMVLNYHAHFMHPSTMSTPSSTDMDMGGFQPSSPPPFSTSMPKRPAALHQTGSSSKRARHDVGSATDDSQLTAAAAAIAMSTAATAKSVHLKAASQCAPGSTSRPQNPERI</sequence>
<protein>
    <submittedName>
        <fullName evidence="2">Uncharacterized protein</fullName>
    </submittedName>
</protein>
<organism evidence="2 3">
    <name type="scientific">Catenaria anguillulae PL171</name>
    <dbReference type="NCBI Taxonomy" id="765915"/>
    <lineage>
        <taxon>Eukaryota</taxon>
        <taxon>Fungi</taxon>
        <taxon>Fungi incertae sedis</taxon>
        <taxon>Blastocladiomycota</taxon>
        <taxon>Blastocladiomycetes</taxon>
        <taxon>Blastocladiales</taxon>
        <taxon>Catenariaceae</taxon>
        <taxon>Catenaria</taxon>
    </lineage>
</organism>
<reference evidence="2 3" key="1">
    <citation type="submission" date="2016-07" db="EMBL/GenBank/DDBJ databases">
        <title>Pervasive Adenine N6-methylation of Active Genes in Fungi.</title>
        <authorList>
            <consortium name="DOE Joint Genome Institute"/>
            <person name="Mondo S.J."/>
            <person name="Dannebaum R.O."/>
            <person name="Kuo R.C."/>
            <person name="Labutti K."/>
            <person name="Haridas S."/>
            <person name="Kuo A."/>
            <person name="Salamov A."/>
            <person name="Ahrendt S.R."/>
            <person name="Lipzen A."/>
            <person name="Sullivan W."/>
            <person name="Andreopoulos W.B."/>
            <person name="Clum A."/>
            <person name="Lindquist E."/>
            <person name="Daum C."/>
            <person name="Ramamoorthy G.K."/>
            <person name="Gryganskyi A."/>
            <person name="Culley D."/>
            <person name="Magnuson J.K."/>
            <person name="James T.Y."/>
            <person name="O'Malley M.A."/>
            <person name="Stajich J.E."/>
            <person name="Spatafora J.W."/>
            <person name="Visel A."/>
            <person name="Grigoriev I.V."/>
        </authorList>
    </citation>
    <scope>NUCLEOTIDE SEQUENCE [LARGE SCALE GENOMIC DNA]</scope>
    <source>
        <strain evidence="2 3">PL171</strain>
    </source>
</reference>
<accession>A0A1Y2HUS3</accession>
<keyword evidence="3" id="KW-1185">Reference proteome</keyword>